<dbReference type="EMBL" id="CP123443">
    <property type="protein sequence ID" value="WGK68270.1"/>
    <property type="molecule type" value="Genomic_DNA"/>
</dbReference>
<dbReference type="SUPFAM" id="SSF52009">
    <property type="entry name" value="Phosphohistidine domain"/>
    <property type="match status" value="1"/>
</dbReference>
<evidence type="ECO:0000256" key="1">
    <source>
        <dbReference type="ARBA" id="ARBA00000683"/>
    </source>
</evidence>
<name>A0ABY8ME54_9SPIO</name>
<keyword evidence="8 17" id="KW-0813">Transport</keyword>
<reference evidence="21 22" key="1">
    <citation type="submission" date="2023-04" db="EMBL/GenBank/DDBJ databases">
        <title>Spirochaete genome identified in red abalone sample constitutes a novel genus.</title>
        <authorList>
            <person name="Sharma S.P."/>
            <person name="Purcell C.M."/>
            <person name="Hyde J.R."/>
            <person name="Severin A.J."/>
        </authorList>
    </citation>
    <scope>NUCLEOTIDE SEQUENCE [LARGE SCALE GENOMIC DNA]</scope>
    <source>
        <strain evidence="21 22">SP-2023</strain>
    </source>
</reference>
<keyword evidence="12 17" id="KW-0598">Phosphotransferase system</keyword>
<evidence type="ECO:0000256" key="2">
    <source>
        <dbReference type="ARBA" id="ARBA00001946"/>
    </source>
</evidence>
<evidence type="ECO:0000256" key="14">
    <source>
        <dbReference type="ARBA" id="ARBA00022777"/>
    </source>
</evidence>
<sequence length="600" mass="67068">MIEVQGMPAAPGIGIGKLCFAPHRKRSIPEYSINKGDVASELERLCKAIELVDEELLLLHKSLGDSDVEKVDFITAHRMILQDPILKDTMETWLHEKLNNVESLLLHFTTGMEQHFRGMDNPMFAERSKDIQDVAHRVIDALLGYKRDDSLSKIKEDCVIVAHDLYPSDTVTLNFRHVKGLVTETGGVTSHTAIMVRAFGIPAVLGVENLLRNFHRESFSDPCLVVIDGNKGKAFLDPDKRTLASYYSLKKQRSAHFDTYLNALRPKVSTKDGQDVYLYTNMGILDELESPLLPSSSGIGLFRSEFLFPEKIPTEEEQYQAYIKILTSVSSSQEVTIRTTDFGGDKVPGIGLFAEDNPLLGCRAIRLAMAYPEELFRPQIRAIYRAAAYGARHGLGKMRVMLPMISTHGELLRARDLIDETLKDLKTEVPEIPIGAMIELPSAVLCSDIIAKSVDFFSIGTNDLVQYTLGVDRVNEKVAHLYDPLQFGVLKLIRITIANANRAGIPVSMCGEMAGASCATAILLGLGLRHFSMASYGLPEIAHAICNYDIEECQEFAELYLSMRDSDTAREYLLEWHKERNITLDIPGWGERGSRNSRRF</sequence>
<evidence type="ECO:0000256" key="4">
    <source>
        <dbReference type="ARBA" id="ARBA00004496"/>
    </source>
</evidence>
<keyword evidence="10 17" id="KW-0762">Sugar transport</keyword>
<keyword evidence="14 17" id="KW-0418">Kinase</keyword>
<evidence type="ECO:0000256" key="11">
    <source>
        <dbReference type="ARBA" id="ARBA00022679"/>
    </source>
</evidence>
<dbReference type="PIRSF" id="PIRSF000732">
    <property type="entry name" value="PTS_enzyme_I"/>
    <property type="match status" value="1"/>
</dbReference>
<evidence type="ECO:0000259" key="20">
    <source>
        <dbReference type="Pfam" id="PF05524"/>
    </source>
</evidence>
<dbReference type="PROSITE" id="PS00370">
    <property type="entry name" value="PEP_ENZYMES_PHOS_SITE"/>
    <property type="match status" value="1"/>
</dbReference>
<dbReference type="InterPro" id="IPR008731">
    <property type="entry name" value="PTS_EIN"/>
</dbReference>
<evidence type="ECO:0000256" key="7">
    <source>
        <dbReference type="ARBA" id="ARBA00016544"/>
    </source>
</evidence>
<keyword evidence="9 17" id="KW-0963">Cytoplasm</keyword>
<dbReference type="InterPro" id="IPR008279">
    <property type="entry name" value="PEP-util_enz_mobile_dom"/>
</dbReference>
<dbReference type="InterPro" id="IPR006318">
    <property type="entry name" value="PTS_EI-like"/>
</dbReference>
<evidence type="ECO:0000259" key="18">
    <source>
        <dbReference type="Pfam" id="PF00391"/>
    </source>
</evidence>
<evidence type="ECO:0000256" key="13">
    <source>
        <dbReference type="ARBA" id="ARBA00022723"/>
    </source>
</evidence>
<keyword evidence="11 17" id="KW-0808">Transferase</keyword>
<dbReference type="SUPFAM" id="SSF47831">
    <property type="entry name" value="Enzyme I of the PEP:sugar phosphotransferase system HPr-binding (sub)domain"/>
    <property type="match status" value="1"/>
</dbReference>
<gene>
    <name evidence="21" type="primary">ptsP</name>
    <name evidence="21" type="ORF">P0082_07210</name>
</gene>
<comment type="similarity">
    <text evidence="5 17">Belongs to the PEP-utilizing enzyme family.</text>
</comment>
<comment type="cofactor">
    <cofactor evidence="2 17">
        <name>Mg(2+)</name>
        <dbReference type="ChEBI" id="CHEBI:18420"/>
    </cofactor>
</comment>
<organism evidence="21 22">
    <name type="scientific">Candidatus Haliotispira prima</name>
    <dbReference type="NCBI Taxonomy" id="3034016"/>
    <lineage>
        <taxon>Bacteria</taxon>
        <taxon>Pseudomonadati</taxon>
        <taxon>Spirochaetota</taxon>
        <taxon>Spirochaetia</taxon>
        <taxon>Spirochaetales</taxon>
        <taxon>Spirochaetaceae</taxon>
        <taxon>Candidatus Haliotispira</taxon>
    </lineage>
</organism>
<accession>A0ABY8ME54</accession>
<dbReference type="InterPro" id="IPR015813">
    <property type="entry name" value="Pyrv/PenolPyrv_kinase-like_dom"/>
</dbReference>
<dbReference type="NCBIfam" id="TIGR01417">
    <property type="entry name" value="PTS_I_fam"/>
    <property type="match status" value="1"/>
</dbReference>
<dbReference type="PROSITE" id="PS00742">
    <property type="entry name" value="PEP_ENZYMES_2"/>
    <property type="match status" value="1"/>
</dbReference>
<feature type="domain" description="PEP-utilising enzyme mobile" evidence="18">
    <location>
        <begin position="154"/>
        <end position="232"/>
    </location>
</feature>
<dbReference type="GO" id="GO:0008965">
    <property type="term" value="F:phosphoenolpyruvate-protein phosphotransferase activity"/>
    <property type="evidence" value="ECO:0007669"/>
    <property type="project" value="UniProtKB-EC"/>
</dbReference>
<dbReference type="EC" id="2.7.3.9" evidence="6 17"/>
<evidence type="ECO:0000256" key="12">
    <source>
        <dbReference type="ARBA" id="ARBA00022683"/>
    </source>
</evidence>
<dbReference type="InterPro" id="IPR050499">
    <property type="entry name" value="PEP-utilizing_PTS_enzyme"/>
</dbReference>
<comment type="subcellular location">
    <subcellularLocation>
        <location evidence="4 17">Cytoplasm</location>
    </subcellularLocation>
</comment>
<dbReference type="InterPro" id="IPR036618">
    <property type="entry name" value="PtsI_HPr-bd_sf"/>
</dbReference>
<evidence type="ECO:0000259" key="19">
    <source>
        <dbReference type="Pfam" id="PF02896"/>
    </source>
</evidence>
<comment type="function">
    <text evidence="3 17">General (non sugar-specific) component of the phosphoenolpyruvate-dependent sugar phosphotransferase system (sugar PTS). This major carbohydrate active-transport system catalyzes the phosphorylation of incoming sugar substrates concomitantly with their translocation across the cell membrane. Enzyme I transfers the phosphoryl group from phosphoenolpyruvate (PEP) to the phosphoryl carrier protein (HPr).</text>
</comment>
<proteinExistence type="inferred from homology"/>
<keyword evidence="13 17" id="KW-0479">Metal-binding</keyword>
<dbReference type="Gene3D" id="3.20.20.60">
    <property type="entry name" value="Phosphoenolpyruvate-binding domains"/>
    <property type="match status" value="1"/>
</dbReference>
<feature type="domain" description="PEP-utilising enzyme C-terminal" evidence="19">
    <location>
        <begin position="268"/>
        <end position="546"/>
    </location>
</feature>
<feature type="domain" description="Phosphotransferase system enzyme I N-terminal" evidence="20">
    <location>
        <begin position="5"/>
        <end position="127"/>
    </location>
</feature>
<dbReference type="Pfam" id="PF05524">
    <property type="entry name" value="PEP-utilisers_N"/>
    <property type="match status" value="1"/>
</dbReference>
<dbReference type="InterPro" id="IPR018274">
    <property type="entry name" value="PEP_util_AS"/>
</dbReference>
<evidence type="ECO:0000256" key="6">
    <source>
        <dbReference type="ARBA" id="ARBA00012232"/>
    </source>
</evidence>
<dbReference type="Pfam" id="PF00391">
    <property type="entry name" value="PEP-utilizers"/>
    <property type="match status" value="1"/>
</dbReference>
<evidence type="ECO:0000256" key="5">
    <source>
        <dbReference type="ARBA" id="ARBA00007837"/>
    </source>
</evidence>
<keyword evidence="22" id="KW-1185">Reference proteome</keyword>
<dbReference type="Pfam" id="PF02896">
    <property type="entry name" value="PEP-utilizers_C"/>
    <property type="match status" value="1"/>
</dbReference>
<dbReference type="RefSeq" id="WP_326926442.1">
    <property type="nucleotide sequence ID" value="NZ_CP123443.1"/>
</dbReference>
<comment type="catalytic activity">
    <reaction evidence="1 17">
        <text>L-histidyl-[protein] + phosphoenolpyruvate = N(pros)-phospho-L-histidyl-[protein] + pyruvate</text>
        <dbReference type="Rhea" id="RHEA:23880"/>
        <dbReference type="Rhea" id="RHEA-COMP:9745"/>
        <dbReference type="Rhea" id="RHEA-COMP:9746"/>
        <dbReference type="ChEBI" id="CHEBI:15361"/>
        <dbReference type="ChEBI" id="CHEBI:29979"/>
        <dbReference type="ChEBI" id="CHEBI:58702"/>
        <dbReference type="ChEBI" id="CHEBI:64837"/>
        <dbReference type="EC" id="2.7.3.9"/>
    </reaction>
</comment>
<dbReference type="InterPro" id="IPR036637">
    <property type="entry name" value="Phosphohistidine_dom_sf"/>
</dbReference>
<dbReference type="PRINTS" id="PR01736">
    <property type="entry name" value="PHPHTRNFRASE"/>
</dbReference>
<evidence type="ECO:0000256" key="15">
    <source>
        <dbReference type="ARBA" id="ARBA00022842"/>
    </source>
</evidence>
<protein>
    <recommendedName>
        <fullName evidence="7 17">Phosphoenolpyruvate-protein phosphotransferase</fullName>
        <ecNumber evidence="6 17">2.7.3.9</ecNumber>
    </recommendedName>
    <alternativeName>
        <fullName evidence="16 17">Phosphotransferase system, enzyme I</fullName>
    </alternativeName>
</protein>
<keyword evidence="15 17" id="KW-0460">Magnesium</keyword>
<dbReference type="SUPFAM" id="SSF51621">
    <property type="entry name" value="Phosphoenolpyruvate/pyruvate domain"/>
    <property type="match status" value="1"/>
</dbReference>
<evidence type="ECO:0000256" key="17">
    <source>
        <dbReference type="PIRNR" id="PIRNR000732"/>
    </source>
</evidence>
<dbReference type="InterPro" id="IPR000121">
    <property type="entry name" value="PEP_util_C"/>
</dbReference>
<dbReference type="PANTHER" id="PTHR46244">
    <property type="entry name" value="PHOSPHOENOLPYRUVATE-PROTEIN PHOSPHOTRANSFERASE"/>
    <property type="match status" value="1"/>
</dbReference>
<dbReference type="InterPro" id="IPR040442">
    <property type="entry name" value="Pyrv_kinase-like_dom_sf"/>
</dbReference>
<evidence type="ECO:0000313" key="22">
    <source>
        <dbReference type="Proteomes" id="UP001228690"/>
    </source>
</evidence>
<evidence type="ECO:0000256" key="16">
    <source>
        <dbReference type="ARBA" id="ARBA00033235"/>
    </source>
</evidence>
<dbReference type="Gene3D" id="1.10.274.10">
    <property type="entry name" value="PtsI, HPr-binding domain"/>
    <property type="match status" value="1"/>
</dbReference>
<dbReference type="Gene3D" id="3.50.30.10">
    <property type="entry name" value="Phosphohistidine domain"/>
    <property type="match status" value="1"/>
</dbReference>
<evidence type="ECO:0000256" key="9">
    <source>
        <dbReference type="ARBA" id="ARBA00022490"/>
    </source>
</evidence>
<dbReference type="PANTHER" id="PTHR46244:SF3">
    <property type="entry name" value="PHOSPHOENOLPYRUVATE-PROTEIN PHOSPHOTRANSFERASE"/>
    <property type="match status" value="1"/>
</dbReference>
<dbReference type="InterPro" id="IPR024692">
    <property type="entry name" value="PTS_EI"/>
</dbReference>
<dbReference type="Proteomes" id="UP001228690">
    <property type="component" value="Chromosome"/>
</dbReference>
<evidence type="ECO:0000313" key="21">
    <source>
        <dbReference type="EMBL" id="WGK68270.1"/>
    </source>
</evidence>
<evidence type="ECO:0000256" key="3">
    <source>
        <dbReference type="ARBA" id="ARBA00002728"/>
    </source>
</evidence>
<evidence type="ECO:0000256" key="10">
    <source>
        <dbReference type="ARBA" id="ARBA00022597"/>
    </source>
</evidence>
<dbReference type="InterPro" id="IPR023151">
    <property type="entry name" value="PEP_util_CS"/>
</dbReference>
<evidence type="ECO:0000256" key="8">
    <source>
        <dbReference type="ARBA" id="ARBA00022448"/>
    </source>
</evidence>